<feature type="transmembrane region" description="Helical" evidence="2">
    <location>
        <begin position="568"/>
        <end position="588"/>
    </location>
</feature>
<feature type="chain" id="PRO_5038603953" evidence="3">
    <location>
        <begin position="24"/>
        <end position="594"/>
    </location>
</feature>
<dbReference type="InterPro" id="IPR011050">
    <property type="entry name" value="Pectin_lyase_fold/virulence"/>
</dbReference>
<comment type="caution">
    <text evidence="4">The sequence shown here is derived from an EMBL/GenBank/DDBJ whole genome shotgun (WGS) entry which is preliminary data.</text>
</comment>
<keyword evidence="2" id="KW-1133">Transmembrane helix</keyword>
<evidence type="ECO:0000256" key="3">
    <source>
        <dbReference type="SAM" id="SignalP"/>
    </source>
</evidence>
<dbReference type="NCBIfam" id="TIGR01167">
    <property type="entry name" value="LPXTG_anchor"/>
    <property type="match status" value="1"/>
</dbReference>
<feature type="signal peptide" evidence="3">
    <location>
        <begin position="1"/>
        <end position="23"/>
    </location>
</feature>
<proteinExistence type="predicted"/>
<keyword evidence="2" id="KW-0812">Transmembrane</keyword>
<dbReference type="AlphaFoldDB" id="A0A9D1N520"/>
<evidence type="ECO:0000313" key="4">
    <source>
        <dbReference type="EMBL" id="HIU95279.1"/>
    </source>
</evidence>
<dbReference type="SUPFAM" id="SSF51126">
    <property type="entry name" value="Pectin lyase-like"/>
    <property type="match status" value="2"/>
</dbReference>
<keyword evidence="2" id="KW-0472">Membrane</keyword>
<evidence type="ECO:0000256" key="2">
    <source>
        <dbReference type="SAM" id="Phobius"/>
    </source>
</evidence>
<name>A0A9D1N520_9FIRM</name>
<dbReference type="Proteomes" id="UP000824130">
    <property type="component" value="Unassembled WGS sequence"/>
</dbReference>
<feature type="region of interest" description="Disordered" evidence="1">
    <location>
        <begin position="544"/>
        <end position="563"/>
    </location>
</feature>
<evidence type="ECO:0000313" key="5">
    <source>
        <dbReference type="Proteomes" id="UP000824130"/>
    </source>
</evidence>
<reference evidence="4" key="1">
    <citation type="submission" date="2020-10" db="EMBL/GenBank/DDBJ databases">
        <authorList>
            <person name="Gilroy R."/>
        </authorList>
    </citation>
    <scope>NUCLEOTIDE SEQUENCE</scope>
    <source>
        <strain evidence="4">ChiSjej4B22-8349</strain>
    </source>
</reference>
<reference evidence="4" key="2">
    <citation type="journal article" date="2021" name="PeerJ">
        <title>Extensive microbial diversity within the chicken gut microbiome revealed by metagenomics and culture.</title>
        <authorList>
            <person name="Gilroy R."/>
            <person name="Ravi A."/>
            <person name="Getino M."/>
            <person name="Pursley I."/>
            <person name="Horton D.L."/>
            <person name="Alikhan N.F."/>
            <person name="Baker D."/>
            <person name="Gharbi K."/>
            <person name="Hall N."/>
            <person name="Watson M."/>
            <person name="Adriaenssens E.M."/>
            <person name="Foster-Nyarko E."/>
            <person name="Jarju S."/>
            <person name="Secka A."/>
            <person name="Antonio M."/>
            <person name="Oren A."/>
            <person name="Chaudhuri R.R."/>
            <person name="La Ragione R."/>
            <person name="Hildebrand F."/>
            <person name="Pallen M.J."/>
        </authorList>
    </citation>
    <scope>NUCLEOTIDE SEQUENCE</scope>
    <source>
        <strain evidence="4">ChiSjej4B22-8349</strain>
    </source>
</reference>
<accession>A0A9D1N520</accession>
<sequence length="594" mass="63863">MKKIIVGMTAMAMIFSVNTFAFADEGDGDIIITNAGELANAIAQQSDGQTWRIKAGTYNLGEADLAKYAHITPGNSGQGNWYFPITESITIIGEGDVTITSDVERDNGAWASQDFVSVWADGVTIENVDFTCKKEVNKAIEVMGKDFTLKDSTINPVEYDDGTVNSGSVYFNAEDVGATTLENVEVHSWISAPVGTVTDGTIALVNTTIDFTDNAYAGNSSYGVMSSNDVFDAEKGLTVVVDDAMDIQKQVIDRIPEQATVSLAENVAVDEMLYIQTQGVTIEGNGHQITASEDFAAGTHGQIQLVKIETDNVTIKNVDLIGTEKTKHTLDVYGAENLNLENVTLDHSKSQPGAPLIINGSGVVVSGEFNVITGENSWYGINLDNKNGNATIEFNDDCNATFTDGRPDAVKEAAPIVFAEITENANSNQTKPEDTVINPENAGIIFNDETGFEQLYDVSLVINYNTKDGKTVDTQRFTEKAPEGQFTWTDQGEAANFKLRTPEGYKITDYEESFKTPLTVEVVADAANETVKTVYVEAVEAAGGNTDQATTDTEKSDKAPATGDESNVIIPFVAAGLALMAIAVTVATRRKHNQ</sequence>
<evidence type="ECO:0000256" key="1">
    <source>
        <dbReference type="SAM" id="MobiDB-lite"/>
    </source>
</evidence>
<gene>
    <name evidence="4" type="ORF">IAD25_01015</name>
</gene>
<organism evidence="4 5">
    <name type="scientific">Candidatus Allocopromorpha excrementipullorum</name>
    <dbReference type="NCBI Taxonomy" id="2840743"/>
    <lineage>
        <taxon>Bacteria</taxon>
        <taxon>Bacillati</taxon>
        <taxon>Bacillota</taxon>
        <taxon>Clostridia</taxon>
        <taxon>Eubacteriales</taxon>
        <taxon>Eubacteriaceae</taxon>
        <taxon>Eubacteriaceae incertae sedis</taxon>
        <taxon>Candidatus Allocopromorpha</taxon>
    </lineage>
</organism>
<keyword evidence="3" id="KW-0732">Signal</keyword>
<protein>
    <submittedName>
        <fullName evidence="4">LPXTG cell wall anchor domain-containing protein</fullName>
    </submittedName>
</protein>
<dbReference type="EMBL" id="DVOB01000024">
    <property type="protein sequence ID" value="HIU95279.1"/>
    <property type="molecule type" value="Genomic_DNA"/>
</dbReference>